<dbReference type="PANTHER" id="PTHR36118">
    <property type="entry name" value="ION-TRANSLOCATING OXIDOREDUCTASE COMPLEX SUBUNIT G"/>
    <property type="match status" value="1"/>
</dbReference>
<keyword evidence="5" id="KW-0249">Electron transport</keyword>
<evidence type="ECO:0000256" key="4">
    <source>
        <dbReference type="ARBA" id="ARBA00022643"/>
    </source>
</evidence>
<evidence type="ECO:0000256" key="5">
    <source>
        <dbReference type="ARBA" id="ARBA00022982"/>
    </source>
</evidence>
<dbReference type="InterPro" id="IPR007329">
    <property type="entry name" value="FMN-bd"/>
</dbReference>
<dbReference type="AlphaFoldDB" id="X1I5M7"/>
<reference evidence="7" key="1">
    <citation type="journal article" date="2014" name="Front. Microbiol.">
        <title>High frequency of phylogenetically diverse reductive dehalogenase-homologous genes in deep subseafloor sedimentary metagenomes.</title>
        <authorList>
            <person name="Kawai M."/>
            <person name="Futagami T."/>
            <person name="Toyoda A."/>
            <person name="Takaki Y."/>
            <person name="Nishi S."/>
            <person name="Hori S."/>
            <person name="Arai W."/>
            <person name="Tsubouchi T."/>
            <person name="Morono Y."/>
            <person name="Uchiyama I."/>
            <person name="Ito T."/>
            <person name="Fujiyama A."/>
            <person name="Inagaki F."/>
            <person name="Takami H."/>
        </authorList>
    </citation>
    <scope>NUCLEOTIDE SEQUENCE</scope>
    <source>
        <strain evidence="7">Expedition CK06-06</strain>
    </source>
</reference>
<keyword evidence="3" id="KW-0285">Flavoprotein</keyword>
<name>X1I5M7_9ZZZZ</name>
<gene>
    <name evidence="7" type="ORF">S03H2_39973</name>
</gene>
<protein>
    <recommendedName>
        <fullName evidence="6">FMN-binding domain-containing protein</fullName>
    </recommendedName>
</protein>
<dbReference type="EMBL" id="BARU01024747">
    <property type="protein sequence ID" value="GAH52873.1"/>
    <property type="molecule type" value="Genomic_DNA"/>
</dbReference>
<dbReference type="PANTHER" id="PTHR36118:SF1">
    <property type="entry name" value="ION-TRANSLOCATING OXIDOREDUCTASE COMPLEX SUBUNIT G"/>
    <property type="match status" value="1"/>
</dbReference>
<dbReference type="GO" id="GO:0010181">
    <property type="term" value="F:FMN binding"/>
    <property type="evidence" value="ECO:0007669"/>
    <property type="project" value="InterPro"/>
</dbReference>
<evidence type="ECO:0000256" key="2">
    <source>
        <dbReference type="ARBA" id="ARBA00022553"/>
    </source>
</evidence>
<comment type="caution">
    <text evidence="7">The sequence shown here is derived from an EMBL/GenBank/DDBJ whole genome shotgun (WGS) entry which is preliminary data.</text>
</comment>
<evidence type="ECO:0000313" key="7">
    <source>
        <dbReference type="EMBL" id="GAH52873.1"/>
    </source>
</evidence>
<evidence type="ECO:0000256" key="1">
    <source>
        <dbReference type="ARBA" id="ARBA00022448"/>
    </source>
</evidence>
<accession>X1I5M7</accession>
<keyword evidence="2" id="KW-0597">Phosphoprotein</keyword>
<sequence length="150" mass="16179">MALLIMFVAGIIGANREKEIFTTEVEKYVPDGCGLTPLNVNTFAVFSFQSPDVVSYYLTGIQTKGYGGAMELAIMVDTSGGVIGLNVLSHKETPSYMNRISKKNLKKDLIGKTYSDSLTEGIDIDAVTGATYSSRAIIKAARIGCRIIAR</sequence>
<dbReference type="Pfam" id="PF04205">
    <property type="entry name" value="FMN_bind"/>
    <property type="match status" value="1"/>
</dbReference>
<keyword evidence="1" id="KW-0813">Transport</keyword>
<dbReference type="GO" id="GO:0022900">
    <property type="term" value="P:electron transport chain"/>
    <property type="evidence" value="ECO:0007669"/>
    <property type="project" value="InterPro"/>
</dbReference>
<proteinExistence type="predicted"/>
<feature type="non-terminal residue" evidence="7">
    <location>
        <position position="150"/>
    </location>
</feature>
<evidence type="ECO:0000259" key="6">
    <source>
        <dbReference type="SMART" id="SM00900"/>
    </source>
</evidence>
<organism evidence="7">
    <name type="scientific">marine sediment metagenome</name>
    <dbReference type="NCBI Taxonomy" id="412755"/>
    <lineage>
        <taxon>unclassified sequences</taxon>
        <taxon>metagenomes</taxon>
        <taxon>ecological metagenomes</taxon>
    </lineage>
</organism>
<dbReference type="GO" id="GO:0009055">
    <property type="term" value="F:electron transfer activity"/>
    <property type="evidence" value="ECO:0007669"/>
    <property type="project" value="InterPro"/>
</dbReference>
<feature type="domain" description="FMN-binding" evidence="6">
    <location>
        <begin position="65"/>
        <end position="148"/>
    </location>
</feature>
<evidence type="ECO:0000256" key="3">
    <source>
        <dbReference type="ARBA" id="ARBA00022630"/>
    </source>
</evidence>
<dbReference type="InterPro" id="IPR010209">
    <property type="entry name" value="Ion_transpt_RnfG/RsxG"/>
</dbReference>
<dbReference type="SMART" id="SM00900">
    <property type="entry name" value="FMN_bind"/>
    <property type="match status" value="1"/>
</dbReference>
<keyword evidence="4" id="KW-0288">FMN</keyword>
<dbReference type="GO" id="GO:0005886">
    <property type="term" value="C:plasma membrane"/>
    <property type="evidence" value="ECO:0007669"/>
    <property type="project" value="InterPro"/>
</dbReference>